<dbReference type="FunFam" id="2.60.40.1170:FF:000015">
    <property type="entry name" value="Coatomer subunit delta"/>
    <property type="match status" value="1"/>
</dbReference>
<dbReference type="InterPro" id="IPR027059">
    <property type="entry name" value="Coatomer_dsu"/>
</dbReference>
<accession>I1I6K9</accession>
<keyword evidence="17" id="KW-1185">Reference proteome</keyword>
<evidence type="ECO:0000256" key="11">
    <source>
        <dbReference type="RuleBase" id="RU364018"/>
    </source>
</evidence>
<dbReference type="EnsemblPlants" id="KQJ98012">
    <property type="protein sequence ID" value="KQJ98012"/>
    <property type="gene ID" value="BRADI_3g34620v3"/>
</dbReference>
<dbReference type="GO" id="GO:0006888">
    <property type="term" value="P:endoplasmic reticulum to Golgi vesicle-mediated transport"/>
    <property type="evidence" value="ECO:0000318"/>
    <property type="project" value="GO_Central"/>
</dbReference>
<keyword evidence="9 11" id="KW-0968">Cytoplasmic vesicle</keyword>
<evidence type="ECO:0000313" key="16">
    <source>
        <dbReference type="EnsemblPlants" id="KQJ98012"/>
    </source>
</evidence>
<evidence type="ECO:0000256" key="6">
    <source>
        <dbReference type="ARBA" id="ARBA00022927"/>
    </source>
</evidence>
<dbReference type="RefSeq" id="XP_003574404.1">
    <property type="nucleotide sequence ID" value="XM_003574356.4"/>
</dbReference>
<comment type="subcellular location">
    <subcellularLocation>
        <location evidence="11 12">Cytoplasm</location>
    </subcellularLocation>
    <subcellularLocation>
        <location evidence="11 12">Cytoplasmic vesicle</location>
        <location evidence="11 12">COPI-coated vesicle membrane</location>
        <topology evidence="11 12">Peripheral membrane protein</topology>
        <orientation evidence="11 12">Cytoplasmic side</orientation>
    </subcellularLocation>
    <subcellularLocation>
        <location evidence="11 12">Golgi apparatus membrane</location>
        <topology evidence="11 12">Peripheral membrane protein</topology>
        <orientation evidence="11 12">Cytoplasmic side</orientation>
    </subcellularLocation>
</comment>
<dbReference type="ExpressionAtlas" id="I1I6K9">
    <property type="expression patterns" value="baseline and differential"/>
</dbReference>
<evidence type="ECO:0000256" key="8">
    <source>
        <dbReference type="ARBA" id="ARBA00023136"/>
    </source>
</evidence>
<dbReference type="FunFam" id="3.30.450.60:FF:000003">
    <property type="entry name" value="Coatomer subunit delta"/>
    <property type="match status" value="1"/>
</dbReference>
<dbReference type="PANTHER" id="PTHR10121">
    <property type="entry name" value="COATOMER SUBUNIT DELTA"/>
    <property type="match status" value="1"/>
</dbReference>
<proteinExistence type="inferred from homology"/>
<dbReference type="EMBL" id="CM000882">
    <property type="protein sequence ID" value="KQJ98012.1"/>
    <property type="molecule type" value="Genomic_DNA"/>
</dbReference>
<dbReference type="STRING" id="15368.I1I6K9"/>
<dbReference type="HOGENOM" id="CLU_019988_3_0_1"/>
<keyword evidence="3 11" id="KW-0813">Transport</keyword>
<dbReference type="SUPFAM" id="SSF64356">
    <property type="entry name" value="SNARE-like"/>
    <property type="match status" value="1"/>
</dbReference>
<dbReference type="Gramene" id="KQJ98012">
    <property type="protein sequence ID" value="KQJ98012"/>
    <property type="gene ID" value="BRADI_3g34620v3"/>
</dbReference>
<dbReference type="SUPFAM" id="SSF49447">
    <property type="entry name" value="Second domain of Mu2 adaptin subunit (ap50) of ap2 adaptor"/>
    <property type="match status" value="1"/>
</dbReference>
<evidence type="ECO:0000256" key="13">
    <source>
        <dbReference type="SAM" id="MobiDB-lite"/>
    </source>
</evidence>
<dbReference type="eggNOG" id="KOG2635">
    <property type="taxonomic scope" value="Eukaryota"/>
</dbReference>
<dbReference type="Gene3D" id="3.30.450.60">
    <property type="match status" value="1"/>
</dbReference>
<reference evidence="15" key="2">
    <citation type="submission" date="2017-06" db="EMBL/GenBank/DDBJ databases">
        <title>WGS assembly of Brachypodium distachyon.</title>
        <authorList>
            <consortium name="The International Brachypodium Initiative"/>
            <person name="Lucas S."/>
            <person name="Harmon-Smith M."/>
            <person name="Lail K."/>
            <person name="Tice H."/>
            <person name="Grimwood J."/>
            <person name="Bruce D."/>
            <person name="Barry K."/>
            <person name="Shu S."/>
            <person name="Lindquist E."/>
            <person name="Wang M."/>
            <person name="Pitluck S."/>
            <person name="Vogel J.P."/>
            <person name="Garvin D.F."/>
            <person name="Mockler T.C."/>
            <person name="Schmutz J."/>
            <person name="Rokhsar D."/>
            <person name="Bevan M.W."/>
        </authorList>
    </citation>
    <scope>NUCLEOTIDE SEQUENCE</scope>
    <source>
        <strain evidence="15">Bd21</strain>
    </source>
</reference>
<dbReference type="GO" id="GO:0015031">
    <property type="term" value="P:protein transport"/>
    <property type="evidence" value="ECO:0007669"/>
    <property type="project" value="UniProtKB-KW"/>
</dbReference>
<comment type="function">
    <text evidence="10 11">The coatomer is a cytosolic protein complex that binds to dilysine motifs and reversibly associates with Golgi non-clathrin-coated vesicles, which further mediate biosynthetic protein transport from the ER, via the Golgi up to the trans Golgi network. Coatomer complex is required for budding from Golgi membranes, and is essential for the retrograde Golgi-to-ER transport of dilysine-tagged proteins.</text>
</comment>
<dbReference type="GO" id="GO:0006890">
    <property type="term" value="P:retrograde vesicle-mediated transport, Golgi to endoplasmic reticulum"/>
    <property type="evidence" value="ECO:0000318"/>
    <property type="project" value="GO_Central"/>
</dbReference>
<evidence type="ECO:0000313" key="15">
    <source>
        <dbReference type="EMBL" id="KQJ98012.1"/>
    </source>
</evidence>
<dbReference type="InterPro" id="IPR028565">
    <property type="entry name" value="MHD"/>
</dbReference>
<dbReference type="InterPro" id="IPR036168">
    <property type="entry name" value="AP2_Mu_C_sf"/>
</dbReference>
<sequence>MVVLAASIISKSGKALVSRQYVDMSRIRIEGLLAAFPKLVGTGKQHTYVETENVRYVYQPIEGLYLLLITNKQSNILEDLDTLRLLSKLVPEYSSLDEDGICKTAFELIFAFDEAISLGNKENVTVQQVKQYCEMESLEEKAHKLMMQSKINDTRDIMKKKANELDKIRMEKGKLDKGAYTSISGPRVMEKTFSDMNISGTGFGSGSGLGGLSTDMDSFASKPKGRPSAAATAPGKGFGMKLGKSQKTNQFLESLKAEGEVILEDAQPSSVQSRSSALPPSDPVTVTIEEKLNVIVKRDGGVDNFDVQGTLALQVLNDADGFIQLQIENHDVSGLSFKTHPNINKELFNSQQIVGAKDPNRPFPSGQNETPLVKWRIQGMNESSLPLSVNCWPSVSGNETYVNIEYEASEMFDLNNVVISIPLPALREAPTVKQIDGEWKYDSRNSVLEWSILLIDQSNRSGSMEFIVPPADPSTFFPISIGFAASSTFSDLKVTGIHPLKDGNPPKYSQRVRLVATNYQVV</sequence>
<evidence type="ECO:0000256" key="9">
    <source>
        <dbReference type="ARBA" id="ARBA00023329"/>
    </source>
</evidence>
<dbReference type="PROSITE" id="PS51072">
    <property type="entry name" value="MHD"/>
    <property type="match status" value="1"/>
</dbReference>
<protein>
    <recommendedName>
        <fullName evidence="11">Coatomer subunit delta</fullName>
    </recommendedName>
</protein>
<dbReference type="InterPro" id="IPR011012">
    <property type="entry name" value="Longin-like_dom_sf"/>
</dbReference>
<dbReference type="OrthoDB" id="10266042at2759"/>
<reference evidence="16" key="3">
    <citation type="submission" date="2018-08" db="UniProtKB">
        <authorList>
            <consortium name="EnsemblPlants"/>
        </authorList>
    </citation>
    <scope>IDENTIFICATION</scope>
    <source>
        <strain evidence="16">cv. Bd21</strain>
    </source>
</reference>
<dbReference type="GO" id="GO:0000139">
    <property type="term" value="C:Golgi membrane"/>
    <property type="evidence" value="ECO:0007669"/>
    <property type="project" value="UniProtKB-SubCell"/>
</dbReference>
<dbReference type="CDD" id="cd09254">
    <property type="entry name" value="AP_delta-COPI_MHD"/>
    <property type="match status" value="1"/>
</dbReference>
<dbReference type="CDD" id="cd14830">
    <property type="entry name" value="Delta_COP_N"/>
    <property type="match status" value="1"/>
</dbReference>
<keyword evidence="6 11" id="KW-0653">Protein transport</keyword>
<reference evidence="15 16" key="1">
    <citation type="journal article" date="2010" name="Nature">
        <title>Genome sequencing and analysis of the model grass Brachypodium distachyon.</title>
        <authorList>
            <consortium name="International Brachypodium Initiative"/>
        </authorList>
    </citation>
    <scope>NUCLEOTIDE SEQUENCE [LARGE SCALE GENOMIC DNA]</scope>
    <source>
        <strain evidence="15">Bd21</strain>
        <strain evidence="16">cv. Bd21</strain>
    </source>
</reference>
<dbReference type="GeneID" id="100843791"/>
<evidence type="ECO:0000259" key="14">
    <source>
        <dbReference type="PROSITE" id="PS51072"/>
    </source>
</evidence>
<name>I1I6K9_BRADI</name>
<dbReference type="PANTHER" id="PTHR10121:SF0">
    <property type="entry name" value="COATOMER SUBUNIT DELTA"/>
    <property type="match status" value="1"/>
</dbReference>
<evidence type="ECO:0000256" key="3">
    <source>
        <dbReference type="ARBA" id="ARBA00022448"/>
    </source>
</evidence>
<keyword evidence="8 11" id="KW-0472">Membrane</keyword>
<feature type="region of interest" description="Disordered" evidence="13">
    <location>
        <begin position="214"/>
        <end position="242"/>
    </location>
</feature>
<dbReference type="GO" id="GO:0051645">
    <property type="term" value="P:Golgi localization"/>
    <property type="evidence" value="ECO:0000318"/>
    <property type="project" value="GO_Central"/>
</dbReference>
<evidence type="ECO:0000256" key="10">
    <source>
        <dbReference type="ARBA" id="ARBA00025536"/>
    </source>
</evidence>
<evidence type="ECO:0000256" key="5">
    <source>
        <dbReference type="ARBA" id="ARBA00022892"/>
    </source>
</evidence>
<dbReference type="AlphaFoldDB" id="I1I6K9"/>
<dbReference type="GO" id="GO:0030126">
    <property type="term" value="C:COPI vesicle coat"/>
    <property type="evidence" value="ECO:0000318"/>
    <property type="project" value="GO_Central"/>
</dbReference>
<dbReference type="KEGG" id="bdi:100843791"/>
<dbReference type="Gene3D" id="2.60.40.1170">
    <property type="entry name" value="Mu homology domain, subdomain B"/>
    <property type="match status" value="2"/>
</dbReference>
<evidence type="ECO:0000256" key="4">
    <source>
        <dbReference type="ARBA" id="ARBA00022490"/>
    </source>
</evidence>
<comment type="similarity">
    <text evidence="1 11">Belongs to the adaptor complexes medium subunit family. Delta-COP subfamily.</text>
</comment>
<keyword evidence="4 11" id="KW-0963">Cytoplasm</keyword>
<keyword evidence="7 11" id="KW-0333">Golgi apparatus</keyword>
<evidence type="ECO:0000256" key="12">
    <source>
        <dbReference type="RuleBase" id="RU366052"/>
    </source>
</evidence>
<evidence type="ECO:0000313" key="17">
    <source>
        <dbReference type="Proteomes" id="UP000008810"/>
    </source>
</evidence>
<evidence type="ECO:0000256" key="2">
    <source>
        <dbReference type="ARBA" id="ARBA00011775"/>
    </source>
</evidence>
<organism evidence="16">
    <name type="scientific">Brachypodium distachyon</name>
    <name type="common">Purple false brome</name>
    <name type="synonym">Trachynia distachya</name>
    <dbReference type="NCBI Taxonomy" id="15368"/>
    <lineage>
        <taxon>Eukaryota</taxon>
        <taxon>Viridiplantae</taxon>
        <taxon>Streptophyta</taxon>
        <taxon>Embryophyta</taxon>
        <taxon>Tracheophyta</taxon>
        <taxon>Spermatophyta</taxon>
        <taxon>Magnoliopsida</taxon>
        <taxon>Liliopsida</taxon>
        <taxon>Poales</taxon>
        <taxon>Poaceae</taxon>
        <taxon>BOP clade</taxon>
        <taxon>Pooideae</taxon>
        <taxon>Stipodae</taxon>
        <taxon>Brachypodieae</taxon>
        <taxon>Brachypodium</taxon>
    </lineage>
</organism>
<dbReference type="Proteomes" id="UP000008810">
    <property type="component" value="Chromosome 3"/>
</dbReference>
<evidence type="ECO:0000256" key="1">
    <source>
        <dbReference type="ARBA" id="ARBA00010516"/>
    </source>
</evidence>
<gene>
    <name evidence="16" type="primary">LOC100843791</name>
    <name evidence="15" type="ORF">BRADI_3g34620v3</name>
</gene>
<feature type="domain" description="MHD" evidence="14">
    <location>
        <begin position="281"/>
        <end position="522"/>
    </location>
</feature>
<comment type="subunit">
    <text evidence="2 11">Oligomeric complex that consists of at least the alpha, beta, beta', gamma, delta, epsilon and zeta subunits.</text>
</comment>
<dbReference type="OMA" id="VQFRTHP"/>
<dbReference type="Pfam" id="PF00928">
    <property type="entry name" value="Adap_comp_sub"/>
    <property type="match status" value="1"/>
</dbReference>
<evidence type="ECO:0000256" key="7">
    <source>
        <dbReference type="ARBA" id="ARBA00023034"/>
    </source>
</evidence>
<keyword evidence="5 11" id="KW-0931">ER-Golgi transport</keyword>